<feature type="signal peptide" evidence="1">
    <location>
        <begin position="1"/>
        <end position="20"/>
    </location>
</feature>
<proteinExistence type="predicted"/>
<name>A0A5E4MGW3_9HEMI</name>
<protein>
    <submittedName>
        <fullName evidence="2">Uncharacterized protein</fullName>
    </submittedName>
</protein>
<sequence>MNGNLVFCFAVVFVAQAVTASVIDGEEVRKIGDQFGQSGISIVNHITQMLGLPVNTTDTQKSYDKMKSFVTRGQAEWESDLVTLKDVIGKNVDPRIIAKINEIEKEIKKQTTDSKLFDLKKITDSILFTTKDVETAINKALDGVKKP</sequence>
<evidence type="ECO:0000313" key="2">
    <source>
        <dbReference type="EMBL" id="VVC30766.1"/>
    </source>
</evidence>
<organism evidence="2 3">
    <name type="scientific">Cinara cedri</name>
    <dbReference type="NCBI Taxonomy" id="506608"/>
    <lineage>
        <taxon>Eukaryota</taxon>
        <taxon>Metazoa</taxon>
        <taxon>Ecdysozoa</taxon>
        <taxon>Arthropoda</taxon>
        <taxon>Hexapoda</taxon>
        <taxon>Insecta</taxon>
        <taxon>Pterygota</taxon>
        <taxon>Neoptera</taxon>
        <taxon>Paraneoptera</taxon>
        <taxon>Hemiptera</taxon>
        <taxon>Sternorrhyncha</taxon>
        <taxon>Aphidomorpha</taxon>
        <taxon>Aphidoidea</taxon>
        <taxon>Aphididae</taxon>
        <taxon>Lachninae</taxon>
        <taxon>Cinara</taxon>
    </lineage>
</organism>
<evidence type="ECO:0000256" key="1">
    <source>
        <dbReference type="SAM" id="SignalP"/>
    </source>
</evidence>
<gene>
    <name evidence="2" type="ORF">CINCED_3A007237</name>
</gene>
<feature type="chain" id="PRO_5022709677" evidence="1">
    <location>
        <begin position="21"/>
        <end position="147"/>
    </location>
</feature>
<dbReference type="Proteomes" id="UP000325440">
    <property type="component" value="Unassembled WGS sequence"/>
</dbReference>
<evidence type="ECO:0000313" key="3">
    <source>
        <dbReference type="Proteomes" id="UP000325440"/>
    </source>
</evidence>
<accession>A0A5E4MGW3</accession>
<dbReference type="EMBL" id="CABPRJ010000538">
    <property type="protein sequence ID" value="VVC30766.1"/>
    <property type="molecule type" value="Genomic_DNA"/>
</dbReference>
<dbReference type="AlphaFoldDB" id="A0A5E4MGW3"/>
<keyword evidence="3" id="KW-1185">Reference proteome</keyword>
<dbReference type="OrthoDB" id="6625320at2759"/>
<keyword evidence="1" id="KW-0732">Signal</keyword>
<reference evidence="2 3" key="1">
    <citation type="submission" date="2019-08" db="EMBL/GenBank/DDBJ databases">
        <authorList>
            <person name="Alioto T."/>
            <person name="Alioto T."/>
            <person name="Gomez Garrido J."/>
        </authorList>
    </citation>
    <scope>NUCLEOTIDE SEQUENCE [LARGE SCALE GENOMIC DNA]</scope>
</reference>